<sequence>MYSSLLRPNAFLYHGSNILVPVIDPGKERDFLDFGKGFYTTTSKKQAIIWAESATNRKKNGTPTVSKYRLEGVEGLSVKVFESANIEWLDFVVKCRTTRGVCHNYDIVKGPVADDDARFFFDRYQEGIYGFDISGKKICIELMGSTNLKEQTCFSSEKAIKVLTFLGSVG</sequence>
<evidence type="ECO:0000313" key="1">
    <source>
        <dbReference type="EMBL" id="ASA25638.1"/>
    </source>
</evidence>
<dbReference type="Pfam" id="PF13151">
    <property type="entry name" value="DUF3990"/>
    <property type="match status" value="1"/>
</dbReference>
<name>A0A2Z2KYK9_9BACL</name>
<keyword evidence="2" id="KW-1185">Reference proteome</keyword>
<reference evidence="1 2" key="1">
    <citation type="submission" date="2017-06" db="EMBL/GenBank/DDBJ databases">
        <title>Complete genome sequence of Paenibacillus donghaensis KCTC 13049T isolated from East Sea sediment, South Korea.</title>
        <authorList>
            <person name="Jung B.K."/>
            <person name="Hong S.-J."/>
            <person name="Shin J.-H."/>
        </authorList>
    </citation>
    <scope>NUCLEOTIDE SEQUENCE [LARGE SCALE GENOMIC DNA]</scope>
    <source>
        <strain evidence="1 2">KCTC 13049</strain>
    </source>
</reference>
<protein>
    <recommendedName>
        <fullName evidence="3">DUF3990 domain-containing protein</fullName>
    </recommendedName>
</protein>
<organism evidence="1 2">
    <name type="scientific">Paenibacillus donghaensis</name>
    <dbReference type="NCBI Taxonomy" id="414771"/>
    <lineage>
        <taxon>Bacteria</taxon>
        <taxon>Bacillati</taxon>
        <taxon>Bacillota</taxon>
        <taxon>Bacilli</taxon>
        <taxon>Bacillales</taxon>
        <taxon>Paenibacillaceae</taxon>
        <taxon>Paenibacillus</taxon>
    </lineage>
</organism>
<dbReference type="RefSeq" id="WP_087919599.1">
    <property type="nucleotide sequence ID" value="NZ_CP021780.1"/>
</dbReference>
<proteinExistence type="predicted"/>
<evidence type="ECO:0008006" key="3">
    <source>
        <dbReference type="Google" id="ProtNLM"/>
    </source>
</evidence>
<gene>
    <name evidence="1" type="ORF">B9T62_35845</name>
</gene>
<dbReference type="InterPro" id="IPR025051">
    <property type="entry name" value="DUF3990"/>
</dbReference>
<dbReference type="KEGG" id="pdh:B9T62_35845"/>
<evidence type="ECO:0000313" key="2">
    <source>
        <dbReference type="Proteomes" id="UP000249890"/>
    </source>
</evidence>
<accession>A0A2Z2KYK9</accession>
<dbReference type="EMBL" id="CP021780">
    <property type="protein sequence ID" value="ASA25638.1"/>
    <property type="molecule type" value="Genomic_DNA"/>
</dbReference>
<dbReference type="Proteomes" id="UP000249890">
    <property type="component" value="Chromosome"/>
</dbReference>
<dbReference type="AlphaFoldDB" id="A0A2Z2KYK9"/>